<dbReference type="Pfam" id="PF11111">
    <property type="entry name" value="CENP-M"/>
    <property type="match status" value="1"/>
</dbReference>
<keyword evidence="4" id="KW-0158">Chromosome</keyword>
<evidence type="ECO:0000313" key="8">
    <source>
        <dbReference type="EMBL" id="KAG0326933.1"/>
    </source>
</evidence>
<evidence type="ECO:0000256" key="2">
    <source>
        <dbReference type="ARBA" id="ARBA00004584"/>
    </source>
</evidence>
<gene>
    <name evidence="8" type="ORF">BGZ99_008697</name>
</gene>
<dbReference type="PANTHER" id="PTHR34436:SF1">
    <property type="entry name" value="CENTROMERE PROTEIN M"/>
    <property type="match status" value="1"/>
</dbReference>
<dbReference type="GO" id="GO:0000775">
    <property type="term" value="C:chromosome, centromeric region"/>
    <property type="evidence" value="ECO:0007669"/>
    <property type="project" value="UniProtKB-SubCell"/>
</dbReference>
<evidence type="ECO:0000256" key="4">
    <source>
        <dbReference type="ARBA" id="ARBA00022454"/>
    </source>
</evidence>
<reference evidence="8" key="1">
    <citation type="journal article" date="2020" name="Fungal Divers.">
        <title>Resolving the Mortierellaceae phylogeny through synthesis of multi-gene phylogenetics and phylogenomics.</title>
        <authorList>
            <person name="Vandepol N."/>
            <person name="Liber J."/>
            <person name="Desiro A."/>
            <person name="Na H."/>
            <person name="Kennedy M."/>
            <person name="Barry K."/>
            <person name="Grigoriev I.V."/>
            <person name="Miller A.N."/>
            <person name="O'Donnell K."/>
            <person name="Stajich J.E."/>
            <person name="Bonito G."/>
        </authorList>
    </citation>
    <scope>NUCLEOTIDE SEQUENCE</scope>
    <source>
        <strain evidence="8">REB-010B</strain>
    </source>
</reference>
<evidence type="ECO:0000256" key="7">
    <source>
        <dbReference type="SAM" id="MobiDB-lite"/>
    </source>
</evidence>
<comment type="caution">
    <text evidence="8">The sequence shown here is derived from an EMBL/GenBank/DDBJ whole genome shotgun (WGS) entry which is preliminary data.</text>
</comment>
<dbReference type="GO" id="GO:0005634">
    <property type="term" value="C:nucleus"/>
    <property type="evidence" value="ECO:0007669"/>
    <property type="project" value="UniProtKB-SubCell"/>
</dbReference>
<keyword evidence="9" id="KW-1185">Reference proteome</keyword>
<evidence type="ECO:0000256" key="6">
    <source>
        <dbReference type="ARBA" id="ARBA00023328"/>
    </source>
</evidence>
<dbReference type="InterPro" id="IPR027417">
    <property type="entry name" value="P-loop_NTPase"/>
</dbReference>
<dbReference type="Proteomes" id="UP000738325">
    <property type="component" value="Unassembled WGS sequence"/>
</dbReference>
<evidence type="ECO:0000256" key="1">
    <source>
        <dbReference type="ARBA" id="ARBA00004123"/>
    </source>
</evidence>
<dbReference type="EMBL" id="JAAAIP010000069">
    <property type="protein sequence ID" value="KAG0326933.1"/>
    <property type="molecule type" value="Genomic_DNA"/>
</dbReference>
<protein>
    <recommendedName>
        <fullName evidence="3">Centromere protein M</fullName>
    </recommendedName>
</protein>
<name>A0A9P6UYX3_9FUNG</name>
<dbReference type="AlphaFoldDB" id="A0A9P6UYX3"/>
<proteinExistence type="predicted"/>
<dbReference type="InterPro" id="IPR020987">
    <property type="entry name" value="Centromere_Cenp-M"/>
</dbReference>
<sequence length="314" mass="34681">MDSVIPRSTTAILARHAGIGKRRLASCIRSEIMPHPAPAIATGATTSDALGPIPPSNTDVYFRTAEELPLLILGPGSSQGASTLSLPLLRAFSDEVEPSNLPSTSTLTPTMASALKKNRDEDVAVVDSVARYDLILFLIDMTNRTSWEQTKTSVMQLDPAWFLGHCAFVVTRVAAVSKYAFERDDITDFIEEFYDIPTVWTNLDNDSEAALAGFQLVRILEVGAGYRRIRSPSELNTYSLMGQRKQQPQRQALSEYPKSTLGDRLTATHLLMRSPDKYQVRMTTIPMTFDHDSHEEEEEEVSAGNEEGNADEQA</sequence>
<evidence type="ECO:0000313" key="9">
    <source>
        <dbReference type="Proteomes" id="UP000738325"/>
    </source>
</evidence>
<keyword evidence="5" id="KW-0539">Nucleus</keyword>
<organism evidence="8 9">
    <name type="scientific">Dissophora globulifera</name>
    <dbReference type="NCBI Taxonomy" id="979702"/>
    <lineage>
        <taxon>Eukaryota</taxon>
        <taxon>Fungi</taxon>
        <taxon>Fungi incertae sedis</taxon>
        <taxon>Mucoromycota</taxon>
        <taxon>Mortierellomycotina</taxon>
        <taxon>Mortierellomycetes</taxon>
        <taxon>Mortierellales</taxon>
        <taxon>Mortierellaceae</taxon>
        <taxon>Dissophora</taxon>
    </lineage>
</organism>
<dbReference type="OrthoDB" id="2386686at2759"/>
<keyword evidence="6" id="KW-0137">Centromere</keyword>
<comment type="subcellular location">
    <subcellularLocation>
        <location evidence="2">Chromosome</location>
        <location evidence="2">Centromere</location>
    </subcellularLocation>
    <subcellularLocation>
        <location evidence="1">Nucleus</location>
    </subcellularLocation>
</comment>
<evidence type="ECO:0000256" key="3">
    <source>
        <dbReference type="ARBA" id="ARBA00016382"/>
    </source>
</evidence>
<dbReference type="Gene3D" id="3.40.50.300">
    <property type="entry name" value="P-loop containing nucleotide triphosphate hydrolases"/>
    <property type="match status" value="1"/>
</dbReference>
<accession>A0A9P6UYX3</accession>
<feature type="region of interest" description="Disordered" evidence="7">
    <location>
        <begin position="289"/>
        <end position="314"/>
    </location>
</feature>
<dbReference type="PANTHER" id="PTHR34436">
    <property type="entry name" value="CENTROMERE PROTEIN M"/>
    <property type="match status" value="1"/>
</dbReference>
<evidence type="ECO:0000256" key="5">
    <source>
        <dbReference type="ARBA" id="ARBA00023242"/>
    </source>
</evidence>